<proteinExistence type="predicted"/>
<dbReference type="InterPro" id="IPR016052">
    <property type="entry name" value="YgiW/YdeI"/>
</dbReference>
<dbReference type="Gene3D" id="2.40.50.200">
    <property type="entry name" value="Bacterial OB-fold"/>
    <property type="match status" value="1"/>
</dbReference>
<dbReference type="OMA" id="PLKEYEM"/>
<dbReference type="InterPro" id="IPR036700">
    <property type="entry name" value="BOBF_sf"/>
</dbReference>
<accession>A0A2S9UGA4</accession>
<feature type="signal peptide" evidence="2">
    <location>
        <begin position="1"/>
        <end position="20"/>
    </location>
</feature>
<dbReference type="NCBIfam" id="NF033674">
    <property type="entry name" value="stress_OB_fold"/>
    <property type="match status" value="1"/>
</dbReference>
<dbReference type="SUPFAM" id="SSF101756">
    <property type="entry name" value="Hypothetical protein YgiW"/>
    <property type="match status" value="1"/>
</dbReference>
<reference evidence="4 6" key="2">
    <citation type="submission" date="2020-05" db="EMBL/GenBank/DDBJ databases">
        <title>The draft genome of Cronobacter sakazakii strain 145005.</title>
        <authorList>
            <person name="Yang J."/>
            <person name="Liu L."/>
            <person name="Feng Y."/>
            <person name="Zong Z."/>
        </authorList>
    </citation>
    <scope>NUCLEOTIDE SEQUENCE [LARGE SCALE GENOMIC DNA]</scope>
    <source>
        <strain evidence="4 6">145005</strain>
    </source>
</reference>
<keyword evidence="1 2" id="KW-0732">Signal</keyword>
<feature type="chain" id="PRO_5041066275" evidence="2">
    <location>
        <begin position="21"/>
        <end position="132"/>
    </location>
</feature>
<evidence type="ECO:0000313" key="5">
    <source>
        <dbReference type="Proteomes" id="UP000439917"/>
    </source>
</evidence>
<name>A0A2S9UGA4_CROSK</name>
<evidence type="ECO:0000256" key="2">
    <source>
        <dbReference type="SAM" id="SignalP"/>
    </source>
</evidence>
<evidence type="ECO:0000313" key="3">
    <source>
        <dbReference type="EMBL" id="KAB0877954.1"/>
    </source>
</evidence>
<evidence type="ECO:0000313" key="6">
    <source>
        <dbReference type="Proteomes" id="UP000548673"/>
    </source>
</evidence>
<organism evidence="4 6">
    <name type="scientific">Cronobacter sakazakii</name>
    <name type="common">Enterobacter sakazakii</name>
    <dbReference type="NCBI Taxonomy" id="28141"/>
    <lineage>
        <taxon>Bacteria</taxon>
        <taxon>Pseudomonadati</taxon>
        <taxon>Pseudomonadota</taxon>
        <taxon>Gammaproteobacteria</taxon>
        <taxon>Enterobacterales</taxon>
        <taxon>Enterobacteriaceae</taxon>
        <taxon>Cronobacter</taxon>
    </lineage>
</organism>
<dbReference type="PANTHER" id="PTHR36571">
    <property type="entry name" value="PROTEIN YGIW"/>
    <property type="match status" value="1"/>
</dbReference>
<dbReference type="EMBL" id="JABTXY010000027">
    <property type="protein sequence ID" value="NYV44465.1"/>
    <property type="molecule type" value="Genomic_DNA"/>
</dbReference>
<evidence type="ECO:0000313" key="4">
    <source>
        <dbReference type="EMBL" id="NYV44465.1"/>
    </source>
</evidence>
<dbReference type="Pfam" id="PF04076">
    <property type="entry name" value="BOF"/>
    <property type="match status" value="1"/>
</dbReference>
<dbReference type="EMBL" id="WAGF01000011">
    <property type="protein sequence ID" value="KAB0877954.1"/>
    <property type="molecule type" value="Genomic_DNA"/>
</dbReference>
<comment type="caution">
    <text evidence="4">The sequence shown here is derived from an EMBL/GenBank/DDBJ whole genome shotgun (WGS) entry which is preliminary data.</text>
</comment>
<dbReference type="AlphaFoldDB" id="A0A2S9UGA4"/>
<sequence length="132" mass="14628">MKKTVIIATLSALLALPALAEEKGGFKNDEAPPPPHQLKEGYRGITDARSIDVKQAKEMHDGASVTLRGYLIKKKGDDVYQFRDKGGDIDVMIPHAVFQGKEVSPDELVGISGTLDKKQQPYRIRVTHFQKE</sequence>
<dbReference type="GeneID" id="45713755"/>
<dbReference type="KEGG" id="csj:CSK29544_01138"/>
<dbReference type="Proteomes" id="UP000548673">
    <property type="component" value="Unassembled WGS sequence"/>
</dbReference>
<dbReference type="NCBIfam" id="TIGR00156">
    <property type="entry name" value="YgiW/YdeI family stress tolerance OB fold protein"/>
    <property type="match status" value="1"/>
</dbReference>
<evidence type="ECO:0000256" key="1">
    <source>
        <dbReference type="ARBA" id="ARBA00022729"/>
    </source>
</evidence>
<protein>
    <submittedName>
        <fullName evidence="4">YdeI family stress tolerance OB fold protein</fullName>
    </submittedName>
</protein>
<dbReference type="PANTHER" id="PTHR36571:SF2">
    <property type="entry name" value="PERIPLASMIC PROTEIN"/>
    <property type="match status" value="1"/>
</dbReference>
<gene>
    <name evidence="3" type="ORF">FZI38_12220</name>
    <name evidence="4" type="ORF">HRR37_19325</name>
</gene>
<dbReference type="InterPro" id="IPR005220">
    <property type="entry name" value="CarO-like"/>
</dbReference>
<reference evidence="3 5" key="1">
    <citation type="submission" date="2019-09" db="EMBL/GenBank/DDBJ databases">
        <title>Prevalence, distribution, and phylogeny of type two toxin-antitoxin genes possessed by Cronobacter species where C. sakazakii homologs follow sequence type lineages.</title>
        <authorList>
            <person name="Finkelstein S."/>
            <person name="Negrete F."/>
            <person name="Jang H."/>
            <person name="Gopinath G.R."/>
            <person name="Tall B.D."/>
        </authorList>
    </citation>
    <scope>NUCLEOTIDE SEQUENCE [LARGE SCALE GENOMIC DNA]</scope>
    <source>
        <strain evidence="3 5">MOD1_Comp4</strain>
    </source>
</reference>
<dbReference type="NCBIfam" id="NF007471">
    <property type="entry name" value="PRK10053.1"/>
    <property type="match status" value="1"/>
</dbReference>
<dbReference type="RefSeq" id="WP_007797247.1">
    <property type="nucleotide sequence ID" value="NZ_CAWNSY010000089.1"/>
</dbReference>
<dbReference type="Proteomes" id="UP000439917">
    <property type="component" value="Unassembled WGS sequence"/>
</dbReference>